<keyword evidence="9" id="KW-0418">Kinase</keyword>
<evidence type="ECO:0000256" key="3">
    <source>
        <dbReference type="ARBA" id="ARBA00013247"/>
    </source>
</evidence>
<dbReference type="Pfam" id="PF13793">
    <property type="entry name" value="Pribosyltran_N"/>
    <property type="match status" value="1"/>
</dbReference>
<dbReference type="GO" id="GO:0016301">
    <property type="term" value="F:kinase activity"/>
    <property type="evidence" value="ECO:0007669"/>
    <property type="project" value="UniProtKB-KW"/>
</dbReference>
<keyword evidence="5 15" id="KW-0812">Transmembrane</keyword>
<keyword evidence="7" id="KW-0545">Nucleotide biosynthesis</keyword>
<dbReference type="Gene3D" id="1.20.1250.20">
    <property type="entry name" value="MFS general substrate transporter like domains"/>
    <property type="match status" value="1"/>
</dbReference>
<name>A0A1R3GVJ0_COCAP</name>
<dbReference type="PANTHER" id="PTHR10210">
    <property type="entry name" value="RIBOSE-PHOSPHATE DIPHOSPHOKINASE FAMILY MEMBER"/>
    <property type="match status" value="1"/>
</dbReference>
<dbReference type="EC" id="2.7.6.1" evidence="3"/>
<evidence type="ECO:0000256" key="1">
    <source>
        <dbReference type="ARBA" id="ARBA00004141"/>
    </source>
</evidence>
<evidence type="ECO:0000256" key="2">
    <source>
        <dbReference type="ARBA" id="ARBA00006478"/>
    </source>
</evidence>
<evidence type="ECO:0000256" key="4">
    <source>
        <dbReference type="ARBA" id="ARBA00022679"/>
    </source>
</evidence>
<dbReference type="GO" id="GO:0005524">
    <property type="term" value="F:ATP binding"/>
    <property type="evidence" value="ECO:0007669"/>
    <property type="project" value="UniProtKB-KW"/>
</dbReference>
<reference evidence="17 18" key="1">
    <citation type="submission" date="2013-09" db="EMBL/GenBank/DDBJ databases">
        <title>Corchorus capsularis genome sequencing.</title>
        <authorList>
            <person name="Alam M."/>
            <person name="Haque M.S."/>
            <person name="Islam M.S."/>
            <person name="Emdad E.M."/>
            <person name="Islam M.M."/>
            <person name="Ahmed B."/>
            <person name="Halim A."/>
            <person name="Hossen Q.M.M."/>
            <person name="Hossain M.Z."/>
            <person name="Ahmed R."/>
            <person name="Khan M.M."/>
            <person name="Islam R."/>
            <person name="Rashid M.M."/>
            <person name="Khan S.A."/>
            <person name="Rahman M.S."/>
            <person name="Alam M."/>
        </authorList>
    </citation>
    <scope>NUCLEOTIDE SEQUENCE [LARGE SCALE GENOMIC DNA]</scope>
    <source>
        <strain evidence="18">cv. CVL-1</strain>
        <tissue evidence="17">Whole seedling</tissue>
    </source>
</reference>
<keyword evidence="10" id="KW-0067">ATP-binding</keyword>
<dbReference type="OMA" id="YKACTIF"/>
<dbReference type="SMART" id="SM01400">
    <property type="entry name" value="Pribosyltran_N"/>
    <property type="match status" value="1"/>
</dbReference>
<protein>
    <recommendedName>
        <fullName evidence="3">ribose-phosphate diphosphokinase</fullName>
        <ecNumber evidence="3">2.7.6.1</ecNumber>
    </recommendedName>
</protein>
<dbReference type="GO" id="GO:0004749">
    <property type="term" value="F:ribose phosphate diphosphokinase activity"/>
    <property type="evidence" value="ECO:0007669"/>
    <property type="project" value="UniProtKB-EC"/>
</dbReference>
<dbReference type="Gene3D" id="3.40.50.2020">
    <property type="match status" value="2"/>
</dbReference>
<sequence>MACLNNICGEVSIEKKIIKEEEAHTLDGAVDRHGRPAIRGKTGTWVAGILLLVNQGLATLAFFGVGVNLVLFLTRVLGQNNADAANNVSKWTGTVYIFSLLGAFLSDSYWGRYKTCAIFQAVFVLGLVLLSVSSSLFLLKPSGCGDEETPCGSHSSFQIVFFYFAIYLVALGNGGYQPTIATFGADQFDEEDPKEGHSKIAFFSYFYLALNLGSLFSNTILGYFEDQGMWTLGFWASAASALVALVLFLIGTPRYRHFNPKGNPLSRFCQVLVAATRNWKFEMSPGREHFFELDKEKSAINGGRKILQTQGFSPLLSPATLFKSHPRFPLRHRFRCHVVEPLKFDNGKPYLPLLTTDPPLPTFLSSNTHLGNAINKNDTRLRIFSGTANPALAQEIACYMGLELGKIKIKRFADGEIYVQLQESVRGCDVYLVQPTCPPANENLMELLIMVDACRRASAKNITAVIPYFGYARADRKTQGRESIAAKLVANLITEAGANRVLACDLHSGQSMGYFDIPVDHVYGQPVILDYLASKTICSDDLVVVSPDVGGVARARAFAKKLSDAPLAIVDKRRHGHNVAEVMNLIGDVKGKVAVMVDDMIDTAGTIAKGAALLHQEGAREVYACSTHAVFSPPAIERLSSGLFQEVIITNTIPVSEKNYFPQLTVLSVANLLGETIWRVHDDCSGGFEPYSTLGID</sequence>
<dbReference type="GO" id="GO:0000287">
    <property type="term" value="F:magnesium ion binding"/>
    <property type="evidence" value="ECO:0007669"/>
    <property type="project" value="InterPro"/>
</dbReference>
<feature type="transmembrane region" description="Helical" evidence="15">
    <location>
        <begin position="45"/>
        <end position="73"/>
    </location>
</feature>
<comment type="catalytic activity">
    <reaction evidence="14">
        <text>D-ribose 5-phosphate + ATP = 5-phospho-alpha-D-ribose 1-diphosphate + AMP + H(+)</text>
        <dbReference type="Rhea" id="RHEA:15609"/>
        <dbReference type="ChEBI" id="CHEBI:15378"/>
        <dbReference type="ChEBI" id="CHEBI:30616"/>
        <dbReference type="ChEBI" id="CHEBI:58017"/>
        <dbReference type="ChEBI" id="CHEBI:78346"/>
        <dbReference type="ChEBI" id="CHEBI:456215"/>
        <dbReference type="EC" id="2.7.6.1"/>
    </reaction>
</comment>
<dbReference type="GO" id="GO:0009156">
    <property type="term" value="P:ribonucleoside monophosphate biosynthetic process"/>
    <property type="evidence" value="ECO:0007669"/>
    <property type="project" value="InterPro"/>
</dbReference>
<evidence type="ECO:0000256" key="7">
    <source>
        <dbReference type="ARBA" id="ARBA00022727"/>
    </source>
</evidence>
<evidence type="ECO:0000313" key="17">
    <source>
        <dbReference type="EMBL" id="OMO62099.1"/>
    </source>
</evidence>
<evidence type="ECO:0000256" key="11">
    <source>
        <dbReference type="ARBA" id="ARBA00022842"/>
    </source>
</evidence>
<evidence type="ECO:0000256" key="9">
    <source>
        <dbReference type="ARBA" id="ARBA00022777"/>
    </source>
</evidence>
<feature type="transmembrane region" description="Helical" evidence="15">
    <location>
        <begin position="117"/>
        <end position="139"/>
    </location>
</feature>
<dbReference type="PROSITE" id="PS00114">
    <property type="entry name" value="PRPP_SYNTHASE"/>
    <property type="match status" value="1"/>
</dbReference>
<dbReference type="InterPro" id="IPR005946">
    <property type="entry name" value="Rib-P_diPkinase"/>
</dbReference>
<comment type="similarity">
    <text evidence="2">Belongs to the ribose-phosphate pyrophosphokinase family.</text>
</comment>
<organism evidence="17 18">
    <name type="scientific">Corchorus capsularis</name>
    <name type="common">Jute</name>
    <dbReference type="NCBI Taxonomy" id="210143"/>
    <lineage>
        <taxon>Eukaryota</taxon>
        <taxon>Viridiplantae</taxon>
        <taxon>Streptophyta</taxon>
        <taxon>Embryophyta</taxon>
        <taxon>Tracheophyta</taxon>
        <taxon>Spermatophyta</taxon>
        <taxon>Magnoliopsida</taxon>
        <taxon>eudicotyledons</taxon>
        <taxon>Gunneridae</taxon>
        <taxon>Pentapetalae</taxon>
        <taxon>rosids</taxon>
        <taxon>malvids</taxon>
        <taxon>Malvales</taxon>
        <taxon>Malvaceae</taxon>
        <taxon>Grewioideae</taxon>
        <taxon>Apeibeae</taxon>
        <taxon>Corchorus</taxon>
    </lineage>
</organism>
<keyword evidence="8" id="KW-0547">Nucleotide-binding</keyword>
<dbReference type="GO" id="GO:0006164">
    <property type="term" value="P:purine nucleotide biosynthetic process"/>
    <property type="evidence" value="ECO:0007669"/>
    <property type="project" value="TreeGrafter"/>
</dbReference>
<evidence type="ECO:0000256" key="10">
    <source>
        <dbReference type="ARBA" id="ARBA00022840"/>
    </source>
</evidence>
<gene>
    <name evidence="17" type="ORF">CCACVL1_23038</name>
</gene>
<evidence type="ECO:0000256" key="8">
    <source>
        <dbReference type="ARBA" id="ARBA00022741"/>
    </source>
</evidence>
<dbReference type="NCBIfam" id="NF002758">
    <property type="entry name" value="PRK02812.1"/>
    <property type="match status" value="1"/>
</dbReference>
<dbReference type="InterPro" id="IPR000836">
    <property type="entry name" value="PRTase_dom"/>
</dbReference>
<comment type="subcellular location">
    <subcellularLocation>
        <location evidence="1">Membrane</location>
        <topology evidence="1">Multi-pass membrane protein</topology>
    </subcellularLocation>
</comment>
<evidence type="ECO:0000256" key="14">
    <source>
        <dbReference type="ARBA" id="ARBA00049535"/>
    </source>
</evidence>
<dbReference type="InterPro" id="IPR036259">
    <property type="entry name" value="MFS_trans_sf"/>
</dbReference>
<dbReference type="CDD" id="cd06223">
    <property type="entry name" value="PRTases_typeI"/>
    <property type="match status" value="1"/>
</dbReference>
<dbReference type="SUPFAM" id="SSF103473">
    <property type="entry name" value="MFS general substrate transporter"/>
    <property type="match status" value="1"/>
</dbReference>
<keyword evidence="13 15" id="KW-0472">Membrane</keyword>
<dbReference type="InterPro" id="IPR000109">
    <property type="entry name" value="POT_fam"/>
</dbReference>
<dbReference type="Pfam" id="PF14572">
    <property type="entry name" value="Pribosyl_synth"/>
    <property type="match status" value="1"/>
</dbReference>
<dbReference type="GO" id="GO:0002189">
    <property type="term" value="C:ribose phosphate diphosphokinase complex"/>
    <property type="evidence" value="ECO:0007669"/>
    <property type="project" value="TreeGrafter"/>
</dbReference>
<dbReference type="FunFam" id="3.40.50.2020:FF:000007">
    <property type="entry name" value="Ribose-phosphate pyrophosphokinase"/>
    <property type="match status" value="1"/>
</dbReference>
<dbReference type="EMBL" id="AWWV01013326">
    <property type="protein sequence ID" value="OMO62099.1"/>
    <property type="molecule type" value="Genomic_DNA"/>
</dbReference>
<feature type="transmembrane region" description="Helical" evidence="15">
    <location>
        <begin position="200"/>
        <end position="224"/>
    </location>
</feature>
<dbReference type="NCBIfam" id="TIGR01251">
    <property type="entry name" value="ribP_PPkin"/>
    <property type="match status" value="1"/>
</dbReference>
<dbReference type="GO" id="GO:0022857">
    <property type="term" value="F:transmembrane transporter activity"/>
    <property type="evidence" value="ECO:0007669"/>
    <property type="project" value="InterPro"/>
</dbReference>
<dbReference type="OrthoDB" id="413572at2759"/>
<evidence type="ECO:0000256" key="6">
    <source>
        <dbReference type="ARBA" id="ARBA00022723"/>
    </source>
</evidence>
<keyword evidence="4" id="KW-0808">Transferase</keyword>
<dbReference type="InterPro" id="IPR037515">
    <property type="entry name" value="Rib-P_diPkinase_bac"/>
</dbReference>
<evidence type="ECO:0000313" key="18">
    <source>
        <dbReference type="Proteomes" id="UP000188268"/>
    </source>
</evidence>
<keyword evidence="6" id="KW-0479">Metal-binding</keyword>
<feature type="transmembrane region" description="Helical" evidence="15">
    <location>
        <begin position="230"/>
        <end position="251"/>
    </location>
</feature>
<evidence type="ECO:0000256" key="5">
    <source>
        <dbReference type="ARBA" id="ARBA00022692"/>
    </source>
</evidence>
<keyword evidence="11" id="KW-0460">Magnesium</keyword>
<dbReference type="Gramene" id="OMO62099">
    <property type="protein sequence ID" value="OMO62099"/>
    <property type="gene ID" value="CCACVL1_23038"/>
</dbReference>
<dbReference type="PANTHER" id="PTHR10210:SF120">
    <property type="entry name" value="RIBOSE-PHOSPHATE PYROPHOSPHOKINASE 5, CHLOROPLASTIC"/>
    <property type="match status" value="1"/>
</dbReference>
<evidence type="ECO:0000256" key="15">
    <source>
        <dbReference type="SAM" id="Phobius"/>
    </source>
</evidence>
<dbReference type="InterPro" id="IPR029057">
    <property type="entry name" value="PRTase-like"/>
</dbReference>
<accession>A0A1R3GVJ0</accession>
<dbReference type="InterPro" id="IPR000842">
    <property type="entry name" value="PRib_PP_synth_CS"/>
</dbReference>
<dbReference type="SUPFAM" id="SSF53271">
    <property type="entry name" value="PRTase-like"/>
    <property type="match status" value="1"/>
</dbReference>
<dbReference type="AlphaFoldDB" id="A0A1R3GVJ0"/>
<feature type="transmembrane region" description="Helical" evidence="15">
    <location>
        <begin position="159"/>
        <end position="179"/>
    </location>
</feature>
<evidence type="ECO:0000259" key="16">
    <source>
        <dbReference type="Pfam" id="PF13793"/>
    </source>
</evidence>
<dbReference type="NCBIfam" id="NF002320">
    <property type="entry name" value="PRK01259.1"/>
    <property type="match status" value="1"/>
</dbReference>
<keyword evidence="18" id="KW-1185">Reference proteome</keyword>
<dbReference type="GO" id="GO:0005737">
    <property type="term" value="C:cytoplasm"/>
    <property type="evidence" value="ECO:0007669"/>
    <property type="project" value="TreeGrafter"/>
</dbReference>
<dbReference type="Proteomes" id="UP000188268">
    <property type="component" value="Unassembled WGS sequence"/>
</dbReference>
<dbReference type="Pfam" id="PF00854">
    <property type="entry name" value="PTR2"/>
    <property type="match status" value="1"/>
</dbReference>
<dbReference type="InterPro" id="IPR029099">
    <property type="entry name" value="Pribosyltran_N"/>
</dbReference>
<proteinExistence type="inferred from homology"/>
<comment type="caution">
    <text evidence="17">The sequence shown here is derived from an EMBL/GenBank/DDBJ whole genome shotgun (WGS) entry which is preliminary data.</text>
</comment>
<dbReference type="HAMAP" id="MF_00583_B">
    <property type="entry name" value="RibP_PPkinase_B"/>
    <property type="match status" value="1"/>
</dbReference>
<dbReference type="GO" id="GO:0006015">
    <property type="term" value="P:5-phosphoribose 1-diphosphate biosynthetic process"/>
    <property type="evidence" value="ECO:0007669"/>
    <property type="project" value="TreeGrafter"/>
</dbReference>
<feature type="domain" description="Ribose-phosphate pyrophosphokinase N-terminal" evidence="16">
    <location>
        <begin position="382"/>
        <end position="497"/>
    </location>
</feature>
<evidence type="ECO:0000256" key="12">
    <source>
        <dbReference type="ARBA" id="ARBA00022989"/>
    </source>
</evidence>
<keyword evidence="12 15" id="KW-1133">Transmembrane helix</keyword>
<dbReference type="STRING" id="210143.A0A1R3GVJ0"/>
<evidence type="ECO:0000256" key="13">
    <source>
        <dbReference type="ARBA" id="ARBA00023136"/>
    </source>
</evidence>
<dbReference type="GO" id="GO:0016020">
    <property type="term" value="C:membrane"/>
    <property type="evidence" value="ECO:0007669"/>
    <property type="project" value="UniProtKB-SubCell"/>
</dbReference>